<accession>A0A4R0YHN5</accession>
<comment type="caution">
    <text evidence="13">The sequence shown here is derived from an EMBL/GenBank/DDBJ whole genome shotgun (WGS) entry which is preliminary data.</text>
</comment>
<name>A0A4R0YHN5_9GAMM</name>
<dbReference type="Pfam" id="PF03033">
    <property type="entry name" value="Glyco_transf_28"/>
    <property type="match status" value="1"/>
</dbReference>
<keyword evidence="8 10" id="KW-0131">Cell cycle</keyword>
<dbReference type="InterPro" id="IPR004276">
    <property type="entry name" value="GlycoTrans_28_N"/>
</dbReference>
<keyword evidence="6 10" id="KW-0573">Peptidoglycan synthesis</keyword>
<organism evidence="13 14">
    <name type="scientific">Dyella soli</name>
    <dbReference type="NCBI Taxonomy" id="522319"/>
    <lineage>
        <taxon>Bacteria</taxon>
        <taxon>Pseudomonadati</taxon>
        <taxon>Pseudomonadota</taxon>
        <taxon>Gammaproteobacteria</taxon>
        <taxon>Lysobacterales</taxon>
        <taxon>Rhodanobacteraceae</taxon>
        <taxon>Dyella</taxon>
    </lineage>
</organism>
<dbReference type="AlphaFoldDB" id="A0A4R0YHN5"/>
<dbReference type="NCBIfam" id="TIGR01133">
    <property type="entry name" value="murG"/>
    <property type="match status" value="1"/>
</dbReference>
<feature type="domain" description="Glycosyl transferase family 28 C-terminal" evidence="12">
    <location>
        <begin position="185"/>
        <end position="347"/>
    </location>
</feature>
<gene>
    <name evidence="10 13" type="primary">murG</name>
    <name evidence="13" type="ORF">EZM97_24985</name>
</gene>
<comment type="similarity">
    <text evidence="10">Belongs to the glycosyltransferase 28 family. MurG subfamily.</text>
</comment>
<dbReference type="GO" id="GO:0009252">
    <property type="term" value="P:peptidoglycan biosynthetic process"/>
    <property type="evidence" value="ECO:0007669"/>
    <property type="project" value="UniProtKB-UniRule"/>
</dbReference>
<dbReference type="GO" id="GO:0005886">
    <property type="term" value="C:plasma membrane"/>
    <property type="evidence" value="ECO:0007669"/>
    <property type="project" value="UniProtKB-SubCell"/>
</dbReference>
<keyword evidence="9 10" id="KW-0961">Cell wall biogenesis/degradation</keyword>
<keyword evidence="5 10" id="KW-0133">Cell shape</keyword>
<dbReference type="EC" id="2.4.1.227" evidence="10"/>
<dbReference type="GO" id="GO:0071555">
    <property type="term" value="P:cell wall organization"/>
    <property type="evidence" value="ECO:0007669"/>
    <property type="project" value="UniProtKB-KW"/>
</dbReference>
<dbReference type="Gene3D" id="3.40.50.2000">
    <property type="entry name" value="Glycogen Phosphorylase B"/>
    <property type="match status" value="2"/>
</dbReference>
<dbReference type="PANTHER" id="PTHR21015:SF22">
    <property type="entry name" value="GLYCOSYLTRANSFERASE"/>
    <property type="match status" value="1"/>
</dbReference>
<comment type="caution">
    <text evidence="10">Lacks conserved residue(s) required for the propagation of feature annotation.</text>
</comment>
<dbReference type="GO" id="GO:0005975">
    <property type="term" value="P:carbohydrate metabolic process"/>
    <property type="evidence" value="ECO:0007669"/>
    <property type="project" value="InterPro"/>
</dbReference>
<reference evidence="13 14" key="1">
    <citation type="submission" date="2019-02" db="EMBL/GenBank/DDBJ databases">
        <title>Dyella amyloliquefaciens sp. nov., isolated from forest soil.</title>
        <authorList>
            <person name="Gao Z.-H."/>
            <person name="Qiu L.-H."/>
        </authorList>
    </citation>
    <scope>NUCLEOTIDE SEQUENCE [LARGE SCALE GENOMIC DNA]</scope>
    <source>
        <strain evidence="13 14">KACC 12747</strain>
    </source>
</reference>
<comment type="catalytic activity">
    <reaction evidence="10">
        <text>di-trans,octa-cis-undecaprenyl diphospho-N-acetyl-alpha-D-muramoyl-L-alanyl-D-glutamyl-meso-2,6-diaminopimeloyl-D-alanyl-D-alanine + UDP-N-acetyl-alpha-D-glucosamine = di-trans,octa-cis-undecaprenyl diphospho-[N-acetyl-alpha-D-glucosaminyl-(1-&gt;4)]-N-acetyl-alpha-D-muramoyl-L-alanyl-D-glutamyl-meso-2,6-diaminopimeloyl-D-alanyl-D-alanine + UDP + H(+)</text>
        <dbReference type="Rhea" id="RHEA:31227"/>
        <dbReference type="ChEBI" id="CHEBI:15378"/>
        <dbReference type="ChEBI" id="CHEBI:57705"/>
        <dbReference type="ChEBI" id="CHEBI:58223"/>
        <dbReference type="ChEBI" id="CHEBI:61387"/>
        <dbReference type="ChEBI" id="CHEBI:61388"/>
        <dbReference type="EC" id="2.4.1.227"/>
    </reaction>
</comment>
<dbReference type="GO" id="GO:0051991">
    <property type="term" value="F:UDP-N-acetyl-D-glucosamine:N-acetylmuramoyl-L-alanyl-D-glutamyl-meso-2,6-diaminopimelyl-D-alanyl-D-alanine-diphosphoundecaprenol 4-beta-N-acetylglucosaminlytransferase activity"/>
    <property type="evidence" value="ECO:0007669"/>
    <property type="project" value="RHEA"/>
</dbReference>
<keyword evidence="2 10" id="KW-0132">Cell division</keyword>
<feature type="binding site" evidence="10">
    <location>
        <position position="163"/>
    </location>
    <ligand>
        <name>UDP-N-acetyl-alpha-D-glucosamine</name>
        <dbReference type="ChEBI" id="CHEBI:57705"/>
    </ligand>
</feature>
<dbReference type="Pfam" id="PF04101">
    <property type="entry name" value="Glyco_tran_28_C"/>
    <property type="match status" value="1"/>
</dbReference>
<proteinExistence type="inferred from homology"/>
<sequence>MSKHVAPVLIMAGGTGGHIFPGLAVAETLRHQGVPVVWLGAVGGMETKVVPAHGIELKTVAVGGLRGKGIATRLMAPLMLARALLASLRVMMTVRPRSVLSMGGYVAGPGGVAARLLGKPLLVHEQNRVAGFTNRKLAAHAARVMEGFDETLPNAEWVGNPVRGAIAALPAPSDRFGAREGRARLLVLGGSLGARALNLALPQALAVLPVAQRPEVLHQCGSRGVDEAREAYAKAGVDAQIVPFIEDMAGAYAWADLAVCRAGALTLAELTAAGLGAVLVPFPHAVDDHQTRNAEALVAAGAAELIQERDLDVQQFAQRLEALLDDRQRMLGMANAARTLAKPDAAAVIARACVEVAA</sequence>
<feature type="binding site" evidence="10">
    <location>
        <position position="245"/>
    </location>
    <ligand>
        <name>UDP-N-acetyl-alpha-D-glucosamine</name>
        <dbReference type="ChEBI" id="CHEBI:57705"/>
    </ligand>
</feature>
<evidence type="ECO:0000256" key="6">
    <source>
        <dbReference type="ARBA" id="ARBA00022984"/>
    </source>
</evidence>
<dbReference type="Proteomes" id="UP000291822">
    <property type="component" value="Unassembled WGS sequence"/>
</dbReference>
<feature type="domain" description="Glycosyltransferase family 28 N-terminal" evidence="11">
    <location>
        <begin position="8"/>
        <end position="145"/>
    </location>
</feature>
<protein>
    <recommendedName>
        <fullName evidence="10">UDP-N-acetylglucosamine--N-acetylmuramyl-(pentapeptide) pyrophosphoryl-undecaprenol N-acetylglucosamine transferase</fullName>
        <ecNumber evidence="10">2.4.1.227</ecNumber>
    </recommendedName>
    <alternativeName>
        <fullName evidence="10">Undecaprenyl-PP-MurNAc-pentapeptide-UDPGlcNAc GlcNAc transferase</fullName>
    </alternativeName>
</protein>
<evidence type="ECO:0000259" key="11">
    <source>
        <dbReference type="Pfam" id="PF03033"/>
    </source>
</evidence>
<evidence type="ECO:0000256" key="2">
    <source>
        <dbReference type="ARBA" id="ARBA00022618"/>
    </source>
</evidence>
<keyword evidence="7 10" id="KW-0472">Membrane</keyword>
<comment type="subcellular location">
    <subcellularLocation>
        <location evidence="10">Cell membrane</location>
        <topology evidence="10">Peripheral membrane protein</topology>
        <orientation evidence="10">Cytoplasmic side</orientation>
    </subcellularLocation>
</comment>
<feature type="binding site" evidence="10">
    <location>
        <position position="127"/>
    </location>
    <ligand>
        <name>UDP-N-acetyl-alpha-D-glucosamine</name>
        <dbReference type="ChEBI" id="CHEBI:57705"/>
    </ligand>
</feature>
<evidence type="ECO:0000313" key="13">
    <source>
        <dbReference type="EMBL" id="TCI07930.1"/>
    </source>
</evidence>
<evidence type="ECO:0000313" key="14">
    <source>
        <dbReference type="Proteomes" id="UP000291822"/>
    </source>
</evidence>
<evidence type="ECO:0000259" key="12">
    <source>
        <dbReference type="Pfam" id="PF04101"/>
    </source>
</evidence>
<dbReference type="GO" id="GO:0050511">
    <property type="term" value="F:undecaprenyldiphospho-muramoylpentapeptide beta-N-acetylglucosaminyltransferase activity"/>
    <property type="evidence" value="ECO:0007669"/>
    <property type="project" value="UniProtKB-UniRule"/>
</dbReference>
<keyword evidence="14" id="KW-1185">Reference proteome</keyword>
<evidence type="ECO:0000256" key="7">
    <source>
        <dbReference type="ARBA" id="ARBA00023136"/>
    </source>
</evidence>
<evidence type="ECO:0000256" key="5">
    <source>
        <dbReference type="ARBA" id="ARBA00022960"/>
    </source>
</evidence>
<feature type="binding site" evidence="10">
    <location>
        <position position="290"/>
    </location>
    <ligand>
        <name>UDP-N-acetyl-alpha-D-glucosamine</name>
        <dbReference type="ChEBI" id="CHEBI:57705"/>
    </ligand>
</feature>
<evidence type="ECO:0000256" key="1">
    <source>
        <dbReference type="ARBA" id="ARBA00022475"/>
    </source>
</evidence>
<dbReference type="PANTHER" id="PTHR21015">
    <property type="entry name" value="UDP-N-ACETYLGLUCOSAMINE--N-ACETYLMURAMYL-(PENTAPEPTIDE) PYROPHOSPHORYL-UNDECAPRENOL N-ACETYLGLUCOSAMINE TRANSFERASE 1"/>
    <property type="match status" value="1"/>
</dbReference>
<dbReference type="InterPro" id="IPR007235">
    <property type="entry name" value="Glyco_trans_28_C"/>
</dbReference>
<evidence type="ECO:0000256" key="10">
    <source>
        <dbReference type="HAMAP-Rule" id="MF_00033"/>
    </source>
</evidence>
<evidence type="ECO:0000256" key="9">
    <source>
        <dbReference type="ARBA" id="ARBA00023316"/>
    </source>
</evidence>
<keyword evidence="3 10" id="KW-0328">Glycosyltransferase</keyword>
<dbReference type="SUPFAM" id="SSF53756">
    <property type="entry name" value="UDP-Glycosyltransferase/glycogen phosphorylase"/>
    <property type="match status" value="1"/>
</dbReference>
<dbReference type="HAMAP" id="MF_00033">
    <property type="entry name" value="MurG"/>
    <property type="match status" value="1"/>
</dbReference>
<dbReference type="EMBL" id="SJTG01000004">
    <property type="protein sequence ID" value="TCI07930.1"/>
    <property type="molecule type" value="Genomic_DNA"/>
</dbReference>
<dbReference type="UniPathway" id="UPA00219"/>
<evidence type="ECO:0000256" key="4">
    <source>
        <dbReference type="ARBA" id="ARBA00022679"/>
    </source>
</evidence>
<evidence type="ECO:0000256" key="3">
    <source>
        <dbReference type="ARBA" id="ARBA00022676"/>
    </source>
</evidence>
<dbReference type="InterPro" id="IPR006009">
    <property type="entry name" value="GlcNAc_MurG"/>
</dbReference>
<evidence type="ECO:0000256" key="8">
    <source>
        <dbReference type="ARBA" id="ARBA00023306"/>
    </source>
</evidence>
<comment type="pathway">
    <text evidence="10">Cell wall biogenesis; peptidoglycan biosynthesis.</text>
</comment>
<keyword evidence="4 10" id="KW-0808">Transferase</keyword>
<dbReference type="RefSeq" id="WP_131152128.1">
    <property type="nucleotide sequence ID" value="NZ_SJTG01000004.1"/>
</dbReference>
<dbReference type="CDD" id="cd03785">
    <property type="entry name" value="GT28_MurG"/>
    <property type="match status" value="1"/>
</dbReference>
<keyword evidence="1 10" id="KW-1003">Cell membrane</keyword>
<dbReference type="GO" id="GO:0008360">
    <property type="term" value="P:regulation of cell shape"/>
    <property type="evidence" value="ECO:0007669"/>
    <property type="project" value="UniProtKB-KW"/>
</dbReference>
<comment type="function">
    <text evidence="10">Cell wall formation. Catalyzes the transfer of a GlcNAc subunit on undecaprenyl-pyrophosphoryl-MurNAc-pentapeptide (lipid intermediate I) to form undecaprenyl-pyrophosphoryl-MurNAc-(pentapeptide)GlcNAc (lipid intermediate II).</text>
</comment>
<feature type="binding site" evidence="10">
    <location>
        <begin position="15"/>
        <end position="17"/>
    </location>
    <ligand>
        <name>UDP-N-acetyl-alpha-D-glucosamine</name>
        <dbReference type="ChEBI" id="CHEBI:57705"/>
    </ligand>
</feature>
<dbReference type="GO" id="GO:0051301">
    <property type="term" value="P:cell division"/>
    <property type="evidence" value="ECO:0007669"/>
    <property type="project" value="UniProtKB-KW"/>
</dbReference>
<feature type="binding site" evidence="10">
    <location>
        <position position="191"/>
    </location>
    <ligand>
        <name>UDP-N-acetyl-alpha-D-glucosamine</name>
        <dbReference type="ChEBI" id="CHEBI:57705"/>
    </ligand>
</feature>